<dbReference type="GeneID" id="85352108"/>
<dbReference type="RefSeq" id="XP_060329482.1">
    <property type="nucleotide sequence ID" value="XM_060468560.1"/>
</dbReference>
<gene>
    <name evidence="1" type="ORF">EV420DRAFT_1310210</name>
</gene>
<reference evidence="1" key="1">
    <citation type="submission" date="2023-06" db="EMBL/GenBank/DDBJ databases">
        <authorList>
            <consortium name="Lawrence Berkeley National Laboratory"/>
            <person name="Ahrendt S."/>
            <person name="Sahu N."/>
            <person name="Indic B."/>
            <person name="Wong-Bajracharya J."/>
            <person name="Merenyi Z."/>
            <person name="Ke H.-M."/>
            <person name="Monk M."/>
            <person name="Kocsube S."/>
            <person name="Drula E."/>
            <person name="Lipzen A."/>
            <person name="Balint B."/>
            <person name="Henrissat B."/>
            <person name="Andreopoulos B."/>
            <person name="Martin F.M."/>
            <person name="Harder C.B."/>
            <person name="Rigling D."/>
            <person name="Ford K.L."/>
            <person name="Foster G.D."/>
            <person name="Pangilinan J."/>
            <person name="Papanicolaou A."/>
            <person name="Barry K."/>
            <person name="LaButti K."/>
            <person name="Viragh M."/>
            <person name="Koriabine M."/>
            <person name="Yan M."/>
            <person name="Riley R."/>
            <person name="Champramary S."/>
            <person name="Plett K.L."/>
            <person name="Tsai I.J."/>
            <person name="Slot J."/>
            <person name="Sipos G."/>
            <person name="Plett J."/>
            <person name="Nagy L.G."/>
            <person name="Grigoriev I.V."/>
        </authorList>
    </citation>
    <scope>NUCLEOTIDE SEQUENCE</scope>
    <source>
        <strain evidence="1">CCBAS 213</strain>
    </source>
</reference>
<proteinExistence type="predicted"/>
<protein>
    <submittedName>
        <fullName evidence="1">Uncharacterized protein</fullName>
    </submittedName>
</protein>
<evidence type="ECO:0000313" key="2">
    <source>
        <dbReference type="Proteomes" id="UP001175211"/>
    </source>
</evidence>
<dbReference type="AlphaFoldDB" id="A0AA39KA15"/>
<evidence type="ECO:0000313" key="1">
    <source>
        <dbReference type="EMBL" id="KAK0457167.1"/>
    </source>
</evidence>
<dbReference type="Proteomes" id="UP001175211">
    <property type="component" value="Unassembled WGS sequence"/>
</dbReference>
<name>A0AA39KA15_ARMTA</name>
<comment type="caution">
    <text evidence="1">The sequence shown here is derived from an EMBL/GenBank/DDBJ whole genome shotgun (WGS) entry which is preliminary data.</text>
</comment>
<keyword evidence="2" id="KW-1185">Reference proteome</keyword>
<sequence length="559" mass="63358">MQVESDFDPTTIMMYEPSAHIVYTKEFIHKCRGYPFWHPEPDSFAPDEFKIRGIFPGDVGILNKDGGFDFLFSIFGNADGLVVGNAPPGLQPLPVPDQPEVQAYPELWDVLKSQHVSCRYVSDVPAESLPGIVDTGVAFDVSISEDPAAILHLPNYSTRYETMNEAFFQNYARQYGVSWYNHANRTLGRNVRNGFLYLVTGCDKTMTWGNAVIRKTDRSFTFYLKCTLENVGGEAVKVANKWIDDAGVEDGLFPNPYVRYPYPIGLQNQCIFARGFTISLSEKLFRKTWLAVPHFIKGSPEDRLPSFDSNKVPLPPSDGKTRFSTYLSSFIGSKTVPNNSDSDQRRTMAENADSHGSFIAEVPEFPPLGNQVLNPSTVMNEYLLSKDPSLEIVVTHDKEWMDVMKKYEKDTYLTEEELWCKLKDSLDAKLSSNVYQIPLQLYNGSRLWAIDAYSTSATFRSYLNICIPSHRIALTRALTGTHDLAIERGKWVGLAHQWRHCRMCHDDIEDVIHVLFMCPHDACGERRTSFLNIIRITYPALMGSCPPKILLHRLIENKA</sequence>
<dbReference type="EMBL" id="JAUEPS010000023">
    <property type="protein sequence ID" value="KAK0457167.1"/>
    <property type="molecule type" value="Genomic_DNA"/>
</dbReference>
<organism evidence="1 2">
    <name type="scientific">Armillaria tabescens</name>
    <name type="common">Ringless honey mushroom</name>
    <name type="synonym">Agaricus tabescens</name>
    <dbReference type="NCBI Taxonomy" id="1929756"/>
    <lineage>
        <taxon>Eukaryota</taxon>
        <taxon>Fungi</taxon>
        <taxon>Dikarya</taxon>
        <taxon>Basidiomycota</taxon>
        <taxon>Agaricomycotina</taxon>
        <taxon>Agaricomycetes</taxon>
        <taxon>Agaricomycetidae</taxon>
        <taxon>Agaricales</taxon>
        <taxon>Marasmiineae</taxon>
        <taxon>Physalacriaceae</taxon>
        <taxon>Desarmillaria</taxon>
    </lineage>
</organism>
<accession>A0AA39KA15</accession>